<evidence type="ECO:0000256" key="5">
    <source>
        <dbReference type="ARBA" id="ARBA00022801"/>
    </source>
</evidence>
<dbReference type="GO" id="GO:0000166">
    <property type="term" value="F:nucleotide binding"/>
    <property type="evidence" value="ECO:0007669"/>
    <property type="project" value="UniProtKB-KW"/>
</dbReference>
<evidence type="ECO:0008006" key="7">
    <source>
        <dbReference type="Google" id="ProtNLM"/>
    </source>
</evidence>
<keyword evidence="5" id="KW-0378">Hydrolase</keyword>
<dbReference type="Pfam" id="PF01934">
    <property type="entry name" value="HepT-like"/>
    <property type="match status" value="1"/>
</dbReference>
<dbReference type="InterPro" id="IPR008201">
    <property type="entry name" value="HepT-like"/>
</dbReference>
<dbReference type="GO" id="GO:0004540">
    <property type="term" value="F:RNA nuclease activity"/>
    <property type="evidence" value="ECO:0007669"/>
    <property type="project" value="InterPro"/>
</dbReference>
<keyword evidence="4" id="KW-0547">Nucleotide-binding</keyword>
<evidence type="ECO:0000256" key="2">
    <source>
        <dbReference type="ARBA" id="ARBA00022649"/>
    </source>
</evidence>
<comment type="caution">
    <text evidence="6">The sequence shown here is derived from an EMBL/GenBank/DDBJ whole genome shotgun (WGS) entry which is preliminary data.</text>
</comment>
<evidence type="ECO:0000313" key="6">
    <source>
        <dbReference type="EMBL" id="KUG09239.1"/>
    </source>
</evidence>
<sequence length="121" mass="14141">MHRTWLHFLDDIREAVERITTYTAGMTYEQFLADKKTQDAVVRNFEIIGEAIKNLPEDLKARYPSVAWKRISGLRDVISHGYFRVDNEVIWGLIAERIPGFKTEMANILAEETRRDKESRA</sequence>
<evidence type="ECO:0000256" key="4">
    <source>
        <dbReference type="ARBA" id="ARBA00022741"/>
    </source>
</evidence>
<dbReference type="InterPro" id="IPR051813">
    <property type="entry name" value="HepT_RNase_toxin"/>
</dbReference>
<dbReference type="GO" id="GO:0016787">
    <property type="term" value="F:hydrolase activity"/>
    <property type="evidence" value="ECO:0007669"/>
    <property type="project" value="UniProtKB-KW"/>
</dbReference>
<organism evidence="6">
    <name type="scientific">hydrocarbon metagenome</name>
    <dbReference type="NCBI Taxonomy" id="938273"/>
    <lineage>
        <taxon>unclassified sequences</taxon>
        <taxon>metagenomes</taxon>
        <taxon>ecological metagenomes</taxon>
    </lineage>
</organism>
<proteinExistence type="predicted"/>
<keyword evidence="1" id="KW-0597">Phosphoprotein</keyword>
<gene>
    <name evidence="6" type="ORF">ASZ90_016636</name>
</gene>
<evidence type="ECO:0000256" key="1">
    <source>
        <dbReference type="ARBA" id="ARBA00022553"/>
    </source>
</evidence>
<keyword evidence="2" id="KW-1277">Toxin-antitoxin system</keyword>
<dbReference type="PANTHER" id="PTHR34139:SF1">
    <property type="entry name" value="RNASE MJ1380-RELATED"/>
    <property type="match status" value="1"/>
</dbReference>
<dbReference type="EMBL" id="LNQE01001753">
    <property type="protein sequence ID" value="KUG09239.1"/>
    <property type="molecule type" value="Genomic_DNA"/>
</dbReference>
<dbReference type="GO" id="GO:0110001">
    <property type="term" value="C:toxin-antitoxin complex"/>
    <property type="evidence" value="ECO:0007669"/>
    <property type="project" value="InterPro"/>
</dbReference>
<protein>
    <recommendedName>
        <fullName evidence="7">Nucleotidyltransferase</fullName>
    </recommendedName>
</protein>
<keyword evidence="3" id="KW-0540">Nuclease</keyword>
<dbReference type="PANTHER" id="PTHR34139">
    <property type="entry name" value="UPF0331 PROTEIN MJ0127"/>
    <property type="match status" value="1"/>
</dbReference>
<accession>A0A0W8EKG7</accession>
<name>A0A0W8EKG7_9ZZZZ</name>
<dbReference type="AlphaFoldDB" id="A0A0W8EKG7"/>
<reference evidence="6" key="1">
    <citation type="journal article" date="2015" name="Proc. Natl. Acad. Sci. U.S.A.">
        <title>Networks of energetic and metabolic interactions define dynamics in microbial communities.</title>
        <authorList>
            <person name="Embree M."/>
            <person name="Liu J.K."/>
            <person name="Al-Bassam M.M."/>
            <person name="Zengler K."/>
        </authorList>
    </citation>
    <scope>NUCLEOTIDE SEQUENCE</scope>
</reference>
<evidence type="ECO:0000256" key="3">
    <source>
        <dbReference type="ARBA" id="ARBA00022722"/>
    </source>
</evidence>